<proteinExistence type="predicted"/>
<evidence type="ECO:0008006" key="5">
    <source>
        <dbReference type="Google" id="ProtNLM"/>
    </source>
</evidence>
<keyword evidence="4" id="KW-1185">Reference proteome</keyword>
<dbReference type="AlphaFoldDB" id="A0A6C0GF78"/>
<feature type="compositionally biased region" description="Basic residues" evidence="1">
    <location>
        <begin position="82"/>
        <end position="98"/>
    </location>
</feature>
<dbReference type="RefSeq" id="WP_162442699.1">
    <property type="nucleotide sequence ID" value="NZ_CP048222.1"/>
</dbReference>
<dbReference type="Proteomes" id="UP000480178">
    <property type="component" value="Chromosome"/>
</dbReference>
<keyword evidence="2" id="KW-0812">Transmembrane</keyword>
<evidence type="ECO:0000313" key="4">
    <source>
        <dbReference type="Proteomes" id="UP000480178"/>
    </source>
</evidence>
<feature type="region of interest" description="Disordered" evidence="1">
    <location>
        <begin position="69"/>
        <end position="98"/>
    </location>
</feature>
<keyword evidence="2" id="KW-1133">Transmembrane helix</keyword>
<dbReference type="EMBL" id="CP048222">
    <property type="protein sequence ID" value="QHT66645.1"/>
    <property type="molecule type" value="Genomic_DNA"/>
</dbReference>
<name>A0A6C0GF78_9BACT</name>
<evidence type="ECO:0000256" key="2">
    <source>
        <dbReference type="SAM" id="Phobius"/>
    </source>
</evidence>
<accession>A0A6C0GF78</accession>
<dbReference type="Pfam" id="PF12732">
    <property type="entry name" value="YtxH"/>
    <property type="match status" value="1"/>
</dbReference>
<protein>
    <recommendedName>
        <fullName evidence="5">YtxH domain-containing protein</fullName>
    </recommendedName>
</protein>
<evidence type="ECO:0000256" key="1">
    <source>
        <dbReference type="SAM" id="MobiDB-lite"/>
    </source>
</evidence>
<feature type="transmembrane region" description="Helical" evidence="2">
    <location>
        <begin position="12"/>
        <end position="32"/>
    </location>
</feature>
<gene>
    <name evidence="3" type="ORF">GXP67_08235</name>
</gene>
<reference evidence="3 4" key="1">
    <citation type="submission" date="2020-01" db="EMBL/GenBank/DDBJ databases">
        <authorList>
            <person name="Kim M.K."/>
        </authorList>
    </citation>
    <scope>NUCLEOTIDE SEQUENCE [LARGE SCALE GENOMIC DNA]</scope>
    <source>
        <strain evidence="3 4">172606-1</strain>
    </source>
</reference>
<evidence type="ECO:0000313" key="3">
    <source>
        <dbReference type="EMBL" id="QHT66645.1"/>
    </source>
</evidence>
<dbReference type="InterPro" id="IPR024623">
    <property type="entry name" value="YtxH"/>
</dbReference>
<dbReference type="KEGG" id="rhoz:GXP67_08235"/>
<organism evidence="3 4">
    <name type="scientific">Rhodocytophaga rosea</name>
    <dbReference type="NCBI Taxonomy" id="2704465"/>
    <lineage>
        <taxon>Bacteria</taxon>
        <taxon>Pseudomonadati</taxon>
        <taxon>Bacteroidota</taxon>
        <taxon>Cytophagia</taxon>
        <taxon>Cytophagales</taxon>
        <taxon>Rhodocytophagaceae</taxon>
        <taxon>Rhodocytophaga</taxon>
    </lineage>
</organism>
<keyword evidence="2" id="KW-0472">Membrane</keyword>
<sequence>MAQDNQDQPSLLGFIAGLLAGAAAGVLLAPYAGKESRKLLANQADSLKKQVNDTLGLGILDLPAVKAKKKKKKNVVEDTGTGKKKKGKKGKKAKNKNN</sequence>